<keyword evidence="2" id="KW-0378">Hydrolase</keyword>
<gene>
    <name evidence="2" type="ORF">EU91_1029</name>
</gene>
<dbReference type="Proteomes" id="UP000030598">
    <property type="component" value="Unassembled WGS sequence"/>
</dbReference>
<dbReference type="CDD" id="cd00085">
    <property type="entry name" value="HNHc"/>
    <property type="match status" value="1"/>
</dbReference>
<dbReference type="OrthoDB" id="9802901at2"/>
<dbReference type="Gene3D" id="1.10.30.50">
    <property type="match status" value="1"/>
</dbReference>
<dbReference type="RefSeq" id="WP_032524508.1">
    <property type="nucleotide sequence ID" value="NZ_CP138934.1"/>
</dbReference>
<feature type="domain" description="HNH nuclease" evidence="1">
    <location>
        <begin position="20"/>
        <end position="69"/>
    </location>
</feature>
<dbReference type="GO" id="GO:0008270">
    <property type="term" value="F:zinc ion binding"/>
    <property type="evidence" value="ECO:0007669"/>
    <property type="project" value="InterPro"/>
</dbReference>
<dbReference type="GO" id="GO:0004519">
    <property type="term" value="F:endonuclease activity"/>
    <property type="evidence" value="ECO:0007669"/>
    <property type="project" value="UniProtKB-KW"/>
</dbReference>
<dbReference type="STRING" id="59925.EU91_1029"/>
<comment type="caution">
    <text evidence="2">The sequence shown here is derived from an EMBL/GenBank/DDBJ whole genome shotgun (WGS) entry which is preliminary data.</text>
</comment>
<dbReference type="Pfam" id="PF01844">
    <property type="entry name" value="HNH"/>
    <property type="match status" value="1"/>
</dbReference>
<name>A0A0A1ZHH6_PROMR</name>
<dbReference type="InterPro" id="IPR052892">
    <property type="entry name" value="NA-targeting_endonuclease"/>
</dbReference>
<proteinExistence type="predicted"/>
<reference evidence="3" key="1">
    <citation type="journal article" date="2014" name="Sci. Data">
        <title>Genomes of diverse isolates of the marine cyanobacterium Prochlorococcus.</title>
        <authorList>
            <person name="Biller S."/>
            <person name="Berube P."/>
            <person name="Thompson J."/>
            <person name="Kelly L."/>
            <person name="Roggensack S."/>
            <person name="Awad L."/>
            <person name="Roache-Johnson K."/>
            <person name="Ding H."/>
            <person name="Giovannoni S.J."/>
            <person name="Moore L.R."/>
            <person name="Chisholm S.W."/>
        </authorList>
    </citation>
    <scope>NUCLEOTIDE SEQUENCE [LARGE SCALE GENOMIC DNA]</scope>
    <source>
        <strain evidence="3">GP2</strain>
    </source>
</reference>
<keyword evidence="2" id="KW-0540">Nuclease</keyword>
<dbReference type="eggNOG" id="COG1403">
    <property type="taxonomic scope" value="Bacteria"/>
</dbReference>
<dbReference type="InterPro" id="IPR002711">
    <property type="entry name" value="HNH"/>
</dbReference>
<dbReference type="InterPro" id="IPR003615">
    <property type="entry name" value="HNH_nuc"/>
</dbReference>
<dbReference type="AlphaFoldDB" id="A0A0A1ZHH6"/>
<keyword evidence="2" id="KW-0255">Endonuclease</keyword>
<organism evidence="2 3">
    <name type="scientific">Prochlorococcus marinus str. GP2</name>
    <dbReference type="NCBI Taxonomy" id="59925"/>
    <lineage>
        <taxon>Bacteria</taxon>
        <taxon>Bacillati</taxon>
        <taxon>Cyanobacteriota</taxon>
        <taxon>Cyanophyceae</taxon>
        <taxon>Synechococcales</taxon>
        <taxon>Prochlorococcaceae</taxon>
        <taxon>Prochlorococcus</taxon>
    </lineage>
</organism>
<dbReference type="PANTHER" id="PTHR33877:SF1">
    <property type="entry name" value="TYPE IV METHYL-DIRECTED RESTRICTION ENZYME ECOKMCRA"/>
    <property type="match status" value="1"/>
</dbReference>
<dbReference type="PANTHER" id="PTHR33877">
    <property type="entry name" value="SLL1193 PROTEIN"/>
    <property type="match status" value="1"/>
</dbReference>
<dbReference type="SMART" id="SM00507">
    <property type="entry name" value="HNHc"/>
    <property type="match status" value="1"/>
</dbReference>
<dbReference type="EMBL" id="JNAH01000004">
    <property type="protein sequence ID" value="KGF87991.1"/>
    <property type="molecule type" value="Genomic_DNA"/>
</dbReference>
<sequence length="113" mass="13096">MHEQDAIYLDQLCPKINNKSWRESLYKLTKYKCIYCGKPSESLDHLHPVSKGGISITSNCVPCCLSCNGKKSDSEVLSWYRKQNFYDPRRAMAIRAWFNEDLKLASVLLNYLN</sequence>
<evidence type="ECO:0000259" key="1">
    <source>
        <dbReference type="SMART" id="SM00507"/>
    </source>
</evidence>
<evidence type="ECO:0000313" key="3">
    <source>
        <dbReference type="Proteomes" id="UP000030598"/>
    </source>
</evidence>
<accession>A0A0A1ZHH6</accession>
<protein>
    <submittedName>
        <fullName evidence="2">HNH endonuclease:HNH nuclease</fullName>
    </submittedName>
</protein>
<evidence type="ECO:0000313" key="2">
    <source>
        <dbReference type="EMBL" id="KGF87991.1"/>
    </source>
</evidence>
<dbReference type="GO" id="GO:0003676">
    <property type="term" value="F:nucleic acid binding"/>
    <property type="evidence" value="ECO:0007669"/>
    <property type="project" value="InterPro"/>
</dbReference>